<dbReference type="InterPro" id="IPR050726">
    <property type="entry name" value="mGluR"/>
</dbReference>
<feature type="compositionally biased region" description="Basic residues" evidence="6">
    <location>
        <begin position="92"/>
        <end position="105"/>
    </location>
</feature>
<keyword evidence="3" id="KW-1133">Transmembrane helix</keyword>
<feature type="non-terminal residue" evidence="8">
    <location>
        <position position="1"/>
    </location>
</feature>
<dbReference type="AlphaFoldDB" id="A0AAV2QST8"/>
<feature type="region of interest" description="Disordered" evidence="6">
    <location>
        <begin position="92"/>
        <end position="118"/>
    </location>
</feature>
<keyword evidence="4" id="KW-0472">Membrane</keyword>
<keyword evidence="5" id="KW-0325">Glycoprotein</keyword>
<reference evidence="8 9" key="1">
    <citation type="submission" date="2024-05" db="EMBL/GenBank/DDBJ databases">
        <authorList>
            <person name="Wallberg A."/>
        </authorList>
    </citation>
    <scope>NUCLEOTIDE SEQUENCE [LARGE SCALE GENOMIC DNA]</scope>
</reference>
<dbReference type="EMBL" id="CAXKWB010009207">
    <property type="protein sequence ID" value="CAL4093873.1"/>
    <property type="molecule type" value="Genomic_DNA"/>
</dbReference>
<dbReference type="GO" id="GO:0004930">
    <property type="term" value="F:G protein-coupled receptor activity"/>
    <property type="evidence" value="ECO:0007669"/>
    <property type="project" value="InterPro"/>
</dbReference>
<proteinExistence type="predicted"/>
<dbReference type="PANTHER" id="PTHR24060">
    <property type="entry name" value="METABOTROPIC GLUTAMATE RECEPTOR"/>
    <property type="match status" value="1"/>
</dbReference>
<protein>
    <submittedName>
        <fullName evidence="8">Uncharacterized protein</fullName>
    </submittedName>
</protein>
<feature type="non-terminal residue" evidence="8">
    <location>
        <position position="178"/>
    </location>
</feature>
<dbReference type="InterPro" id="IPR000337">
    <property type="entry name" value="GPCR_3"/>
</dbReference>
<keyword evidence="9" id="KW-1185">Reference proteome</keyword>
<name>A0AAV2QST8_MEGNR</name>
<dbReference type="PRINTS" id="PR00248">
    <property type="entry name" value="GPCRMGR"/>
</dbReference>
<comment type="caution">
    <text evidence="8">The sequence shown here is derived from an EMBL/GenBank/DDBJ whole genome shotgun (WGS) entry which is preliminary data.</text>
</comment>
<comment type="subcellular location">
    <subcellularLocation>
        <location evidence="1">Membrane</location>
    </subcellularLocation>
</comment>
<keyword evidence="2" id="KW-0812">Transmembrane</keyword>
<evidence type="ECO:0000256" key="6">
    <source>
        <dbReference type="SAM" id="MobiDB-lite"/>
    </source>
</evidence>
<evidence type="ECO:0000256" key="3">
    <source>
        <dbReference type="ARBA" id="ARBA00022989"/>
    </source>
</evidence>
<evidence type="ECO:0000313" key="8">
    <source>
        <dbReference type="EMBL" id="CAL4093873.1"/>
    </source>
</evidence>
<accession>A0AAV2QST8</accession>
<keyword evidence="7" id="KW-0732">Signal</keyword>
<feature type="chain" id="PRO_5043315337" evidence="7">
    <location>
        <begin position="23"/>
        <end position="178"/>
    </location>
</feature>
<gene>
    <name evidence="8" type="ORF">MNOR_LOCUS14995</name>
</gene>
<evidence type="ECO:0000256" key="1">
    <source>
        <dbReference type="ARBA" id="ARBA00004370"/>
    </source>
</evidence>
<evidence type="ECO:0000256" key="2">
    <source>
        <dbReference type="ARBA" id="ARBA00022692"/>
    </source>
</evidence>
<sequence length="178" mass="20309">ITLYSNIVSTITLVCLFCLVYSLPEFHDEPFPHQPLLRGSNEFIGIGDVPSRRLFHKRINNSYAPVLLTEASSFNQQGISRKTFEMSNMAHRHSNNHRGISRRSYRTPEPVPQQDFPWPTKLMSDLPGDIILGGLMMVHERKDDMVCGPIMPQGGVQALEVMLYTLDFINDQMDSFIK</sequence>
<dbReference type="Proteomes" id="UP001497623">
    <property type="component" value="Unassembled WGS sequence"/>
</dbReference>
<organism evidence="8 9">
    <name type="scientific">Meganyctiphanes norvegica</name>
    <name type="common">Northern krill</name>
    <name type="synonym">Thysanopoda norvegica</name>
    <dbReference type="NCBI Taxonomy" id="48144"/>
    <lineage>
        <taxon>Eukaryota</taxon>
        <taxon>Metazoa</taxon>
        <taxon>Ecdysozoa</taxon>
        <taxon>Arthropoda</taxon>
        <taxon>Crustacea</taxon>
        <taxon>Multicrustacea</taxon>
        <taxon>Malacostraca</taxon>
        <taxon>Eumalacostraca</taxon>
        <taxon>Eucarida</taxon>
        <taxon>Euphausiacea</taxon>
        <taxon>Euphausiidae</taxon>
        <taxon>Meganyctiphanes</taxon>
    </lineage>
</organism>
<evidence type="ECO:0000256" key="7">
    <source>
        <dbReference type="SAM" id="SignalP"/>
    </source>
</evidence>
<dbReference type="GO" id="GO:0016020">
    <property type="term" value="C:membrane"/>
    <property type="evidence" value="ECO:0007669"/>
    <property type="project" value="UniProtKB-SubCell"/>
</dbReference>
<evidence type="ECO:0000256" key="5">
    <source>
        <dbReference type="ARBA" id="ARBA00023180"/>
    </source>
</evidence>
<feature type="signal peptide" evidence="7">
    <location>
        <begin position="1"/>
        <end position="22"/>
    </location>
</feature>
<evidence type="ECO:0000313" key="9">
    <source>
        <dbReference type="Proteomes" id="UP001497623"/>
    </source>
</evidence>
<dbReference type="Gene3D" id="3.40.50.2300">
    <property type="match status" value="1"/>
</dbReference>
<evidence type="ECO:0000256" key="4">
    <source>
        <dbReference type="ARBA" id="ARBA00023136"/>
    </source>
</evidence>